<dbReference type="Proteomes" id="UP000059680">
    <property type="component" value="Chromosome 9"/>
</dbReference>
<proteinExistence type="predicted"/>
<name>A0A0P0XKR6_ORYSJ</name>
<evidence type="ECO:0000313" key="3">
    <source>
        <dbReference type="Proteomes" id="UP000059680"/>
    </source>
</evidence>
<reference evidence="2 3" key="3">
    <citation type="journal article" date="2013" name="Rice">
        <title>Improvement of the Oryza sativa Nipponbare reference genome using next generation sequence and optical map data.</title>
        <authorList>
            <person name="Kawahara Y."/>
            <person name="de la Bastide M."/>
            <person name="Hamilton J.P."/>
            <person name="Kanamori H."/>
            <person name="McCombie W.R."/>
            <person name="Ouyang S."/>
            <person name="Schwartz D.C."/>
            <person name="Tanaka T."/>
            <person name="Wu J."/>
            <person name="Zhou S."/>
            <person name="Childs K.L."/>
            <person name="Davidson R.M."/>
            <person name="Lin H."/>
            <person name="Quesada-Ocampo L."/>
            <person name="Vaillancourt B."/>
            <person name="Sakai H."/>
            <person name="Lee S.S."/>
            <person name="Kim J."/>
            <person name="Numa H."/>
            <person name="Itoh T."/>
            <person name="Buell C.R."/>
            <person name="Matsumoto T."/>
        </authorList>
    </citation>
    <scope>NUCLEOTIDE SEQUENCE [LARGE SCALE GENOMIC DNA]</scope>
    <source>
        <strain evidence="3">cv. Nipponbare</strain>
    </source>
</reference>
<organism evidence="2 3">
    <name type="scientific">Oryza sativa subsp. japonica</name>
    <name type="common">Rice</name>
    <dbReference type="NCBI Taxonomy" id="39947"/>
    <lineage>
        <taxon>Eukaryota</taxon>
        <taxon>Viridiplantae</taxon>
        <taxon>Streptophyta</taxon>
        <taxon>Embryophyta</taxon>
        <taxon>Tracheophyta</taxon>
        <taxon>Spermatophyta</taxon>
        <taxon>Magnoliopsida</taxon>
        <taxon>Liliopsida</taxon>
        <taxon>Poales</taxon>
        <taxon>Poaceae</taxon>
        <taxon>BOP clade</taxon>
        <taxon>Oryzoideae</taxon>
        <taxon>Oryzeae</taxon>
        <taxon>Oryzinae</taxon>
        <taxon>Oryza</taxon>
        <taxon>Oryza sativa</taxon>
    </lineage>
</organism>
<dbReference type="PaxDb" id="39947-A0A0P0XKR6"/>
<dbReference type="EMBL" id="AP014965">
    <property type="protein sequence ID" value="BAT07752.1"/>
    <property type="molecule type" value="Genomic_DNA"/>
</dbReference>
<sequence length="111" mass="11287">MMMTAGKHVNGGSGVASSMDPMVATLPCVDPVVGAIPLADPAVVASGGRIRHQPLVRWGIDDDNSGGPLLAGSYGGGPPPSRIRRQRPQDRRTGGLWCGGVSMATTVGPSL</sequence>
<reference evidence="3" key="1">
    <citation type="journal article" date="2005" name="Nature">
        <title>The map-based sequence of the rice genome.</title>
        <authorList>
            <consortium name="International rice genome sequencing project (IRGSP)"/>
            <person name="Matsumoto T."/>
            <person name="Wu J."/>
            <person name="Kanamori H."/>
            <person name="Katayose Y."/>
            <person name="Fujisawa M."/>
            <person name="Namiki N."/>
            <person name="Mizuno H."/>
            <person name="Yamamoto K."/>
            <person name="Antonio B.A."/>
            <person name="Baba T."/>
            <person name="Sakata K."/>
            <person name="Nagamura Y."/>
            <person name="Aoki H."/>
            <person name="Arikawa K."/>
            <person name="Arita K."/>
            <person name="Bito T."/>
            <person name="Chiden Y."/>
            <person name="Fujitsuka N."/>
            <person name="Fukunaka R."/>
            <person name="Hamada M."/>
            <person name="Harada C."/>
            <person name="Hayashi A."/>
            <person name="Hijishita S."/>
            <person name="Honda M."/>
            <person name="Hosokawa S."/>
            <person name="Ichikawa Y."/>
            <person name="Idonuma A."/>
            <person name="Iijima M."/>
            <person name="Ikeda M."/>
            <person name="Ikeno M."/>
            <person name="Ito K."/>
            <person name="Ito S."/>
            <person name="Ito T."/>
            <person name="Ito Y."/>
            <person name="Ito Y."/>
            <person name="Iwabuchi A."/>
            <person name="Kamiya K."/>
            <person name="Karasawa W."/>
            <person name="Kurita K."/>
            <person name="Katagiri S."/>
            <person name="Kikuta A."/>
            <person name="Kobayashi H."/>
            <person name="Kobayashi N."/>
            <person name="Machita K."/>
            <person name="Maehara T."/>
            <person name="Masukawa M."/>
            <person name="Mizubayashi T."/>
            <person name="Mukai Y."/>
            <person name="Nagasaki H."/>
            <person name="Nagata Y."/>
            <person name="Naito S."/>
            <person name="Nakashima M."/>
            <person name="Nakama Y."/>
            <person name="Nakamichi Y."/>
            <person name="Nakamura M."/>
            <person name="Meguro A."/>
            <person name="Negishi M."/>
            <person name="Ohta I."/>
            <person name="Ohta T."/>
            <person name="Okamoto M."/>
            <person name="Ono N."/>
            <person name="Saji S."/>
            <person name="Sakaguchi M."/>
            <person name="Sakai K."/>
            <person name="Shibata M."/>
            <person name="Shimokawa T."/>
            <person name="Song J."/>
            <person name="Takazaki Y."/>
            <person name="Terasawa K."/>
            <person name="Tsugane M."/>
            <person name="Tsuji K."/>
            <person name="Ueda S."/>
            <person name="Waki K."/>
            <person name="Yamagata H."/>
            <person name="Yamamoto M."/>
            <person name="Yamamoto S."/>
            <person name="Yamane H."/>
            <person name="Yoshiki S."/>
            <person name="Yoshihara R."/>
            <person name="Yukawa K."/>
            <person name="Zhong H."/>
            <person name="Yano M."/>
            <person name="Yuan Q."/>
            <person name="Ouyang S."/>
            <person name="Liu J."/>
            <person name="Jones K.M."/>
            <person name="Gansberger K."/>
            <person name="Moffat K."/>
            <person name="Hill J."/>
            <person name="Bera J."/>
            <person name="Fadrosh D."/>
            <person name="Jin S."/>
            <person name="Johri S."/>
            <person name="Kim M."/>
            <person name="Overton L."/>
            <person name="Reardon M."/>
            <person name="Tsitrin T."/>
            <person name="Vuong H."/>
            <person name="Weaver B."/>
            <person name="Ciecko A."/>
            <person name="Tallon L."/>
            <person name="Jackson J."/>
            <person name="Pai G."/>
            <person name="Aken S.V."/>
            <person name="Utterback T."/>
            <person name="Reidmuller S."/>
            <person name="Feldblyum T."/>
            <person name="Hsiao J."/>
            <person name="Zismann V."/>
            <person name="Iobst S."/>
            <person name="de Vazeille A.R."/>
            <person name="Buell C.R."/>
            <person name="Ying K."/>
            <person name="Li Y."/>
            <person name="Lu T."/>
            <person name="Huang Y."/>
            <person name="Zhao Q."/>
            <person name="Feng Q."/>
            <person name="Zhang L."/>
            <person name="Zhu J."/>
            <person name="Weng Q."/>
            <person name="Mu J."/>
            <person name="Lu Y."/>
            <person name="Fan D."/>
            <person name="Liu Y."/>
            <person name="Guan J."/>
            <person name="Zhang Y."/>
            <person name="Yu S."/>
            <person name="Liu X."/>
            <person name="Zhang Y."/>
            <person name="Hong G."/>
            <person name="Han B."/>
            <person name="Choisne N."/>
            <person name="Demange N."/>
            <person name="Orjeda G."/>
            <person name="Samain S."/>
            <person name="Cattolico L."/>
            <person name="Pelletier E."/>
            <person name="Couloux A."/>
            <person name="Segurens B."/>
            <person name="Wincker P."/>
            <person name="D'Hont A."/>
            <person name="Scarpelli C."/>
            <person name="Weissenbach J."/>
            <person name="Salanoubat M."/>
            <person name="Quetier F."/>
            <person name="Yu Y."/>
            <person name="Kim H.R."/>
            <person name="Rambo T."/>
            <person name="Currie J."/>
            <person name="Collura K."/>
            <person name="Luo M."/>
            <person name="Yang T."/>
            <person name="Ammiraju J.S.S."/>
            <person name="Engler F."/>
            <person name="Soderlund C."/>
            <person name="Wing R.A."/>
            <person name="Palmer L.E."/>
            <person name="de la Bastide M."/>
            <person name="Spiegel L."/>
            <person name="Nascimento L."/>
            <person name="Zutavern T."/>
            <person name="O'Shaughnessy A."/>
            <person name="Dike S."/>
            <person name="Dedhia N."/>
            <person name="Preston R."/>
            <person name="Balija V."/>
            <person name="McCombie W.R."/>
            <person name="Chow T."/>
            <person name="Chen H."/>
            <person name="Chung M."/>
            <person name="Chen C."/>
            <person name="Shaw J."/>
            <person name="Wu H."/>
            <person name="Hsiao K."/>
            <person name="Chao Y."/>
            <person name="Chu M."/>
            <person name="Cheng C."/>
            <person name="Hour A."/>
            <person name="Lee P."/>
            <person name="Lin S."/>
            <person name="Lin Y."/>
            <person name="Liou J."/>
            <person name="Liu S."/>
            <person name="Hsing Y."/>
            <person name="Raghuvanshi S."/>
            <person name="Mohanty A."/>
            <person name="Bharti A.K."/>
            <person name="Gaur A."/>
            <person name="Gupta V."/>
            <person name="Kumar D."/>
            <person name="Ravi V."/>
            <person name="Vij S."/>
            <person name="Kapur A."/>
            <person name="Khurana P."/>
            <person name="Khurana P."/>
            <person name="Khurana J.P."/>
            <person name="Tyagi A.K."/>
            <person name="Gaikwad K."/>
            <person name="Singh A."/>
            <person name="Dalal V."/>
            <person name="Srivastava S."/>
            <person name="Dixit A."/>
            <person name="Pal A.K."/>
            <person name="Ghazi I.A."/>
            <person name="Yadav M."/>
            <person name="Pandit A."/>
            <person name="Bhargava A."/>
            <person name="Sureshbabu K."/>
            <person name="Batra K."/>
            <person name="Sharma T.R."/>
            <person name="Mohapatra T."/>
            <person name="Singh N.K."/>
            <person name="Messing J."/>
            <person name="Nelson A.B."/>
            <person name="Fuks G."/>
            <person name="Kavchok S."/>
            <person name="Keizer G."/>
            <person name="Linton E."/>
            <person name="Llaca V."/>
            <person name="Song R."/>
            <person name="Tanyolac B."/>
            <person name="Young S."/>
            <person name="Ho-Il K."/>
            <person name="Hahn J.H."/>
            <person name="Sangsakoo G."/>
            <person name="Vanavichit A."/>
            <person name="de Mattos Luiz.A.T."/>
            <person name="Zimmer P.D."/>
            <person name="Malone G."/>
            <person name="Dellagostin O."/>
            <person name="de Oliveira A.C."/>
            <person name="Bevan M."/>
            <person name="Bancroft I."/>
            <person name="Minx P."/>
            <person name="Cordum H."/>
            <person name="Wilson R."/>
            <person name="Cheng Z."/>
            <person name="Jin W."/>
            <person name="Jiang J."/>
            <person name="Leong S.A."/>
            <person name="Iwama H."/>
            <person name="Gojobori T."/>
            <person name="Itoh T."/>
            <person name="Niimura Y."/>
            <person name="Fujii Y."/>
            <person name="Habara T."/>
            <person name="Sakai H."/>
            <person name="Sato Y."/>
            <person name="Wilson G."/>
            <person name="Kumar K."/>
            <person name="McCouch S."/>
            <person name="Juretic N."/>
            <person name="Hoen D."/>
            <person name="Wright S."/>
            <person name="Bruskiewich R."/>
            <person name="Bureau T."/>
            <person name="Miyao A."/>
            <person name="Hirochika H."/>
            <person name="Nishikawa T."/>
            <person name="Kadowaki K."/>
            <person name="Sugiura M."/>
            <person name="Burr B."/>
            <person name="Sasaki T."/>
        </authorList>
    </citation>
    <scope>NUCLEOTIDE SEQUENCE [LARGE SCALE GENOMIC DNA]</scope>
    <source>
        <strain evidence="3">cv. Nipponbare</strain>
    </source>
</reference>
<dbReference type="AlphaFoldDB" id="A0A0P0XKR6"/>
<evidence type="ECO:0000256" key="1">
    <source>
        <dbReference type="SAM" id="MobiDB-lite"/>
    </source>
</evidence>
<gene>
    <name evidence="2" type="ordered locus">Os09g0368566</name>
    <name evidence="2" type="ORF">OSNPB_090368566</name>
</gene>
<feature type="region of interest" description="Disordered" evidence="1">
    <location>
        <begin position="67"/>
        <end position="111"/>
    </location>
</feature>
<dbReference type="InParanoid" id="A0A0P0XKR6"/>
<accession>A0A0P0XKR6</accession>
<evidence type="ECO:0000313" key="2">
    <source>
        <dbReference type="EMBL" id="BAT07752.1"/>
    </source>
</evidence>
<reference evidence="2 3" key="2">
    <citation type="journal article" date="2013" name="Plant Cell Physiol.">
        <title>Rice Annotation Project Database (RAP-DB): an integrative and interactive database for rice genomics.</title>
        <authorList>
            <person name="Sakai H."/>
            <person name="Lee S.S."/>
            <person name="Tanaka T."/>
            <person name="Numa H."/>
            <person name="Kim J."/>
            <person name="Kawahara Y."/>
            <person name="Wakimoto H."/>
            <person name="Yang C.C."/>
            <person name="Iwamoto M."/>
            <person name="Abe T."/>
            <person name="Yamada Y."/>
            <person name="Muto A."/>
            <person name="Inokuchi H."/>
            <person name="Ikemura T."/>
            <person name="Matsumoto T."/>
            <person name="Sasaki T."/>
            <person name="Itoh T."/>
        </authorList>
    </citation>
    <scope>NUCLEOTIDE SEQUENCE [LARGE SCALE GENOMIC DNA]</scope>
    <source>
        <strain evidence="3">cv. Nipponbare</strain>
    </source>
</reference>
<protein>
    <submittedName>
        <fullName evidence="2">Os09g0368566 protein</fullName>
    </submittedName>
</protein>
<keyword evidence="3" id="KW-1185">Reference proteome</keyword>